<dbReference type="RefSeq" id="WP_144333320.1">
    <property type="nucleotide sequence ID" value="NZ_VLPL01000005.1"/>
</dbReference>
<keyword evidence="2" id="KW-0732">Signal</keyword>
<reference evidence="3 4" key="1">
    <citation type="submission" date="2019-07" db="EMBL/GenBank/DDBJ databases">
        <authorList>
            <person name="Huq M.A."/>
        </authorList>
    </citation>
    <scope>NUCLEOTIDE SEQUENCE [LARGE SCALE GENOMIC DNA]</scope>
    <source>
        <strain evidence="3 4">MAH-3</strain>
    </source>
</reference>
<dbReference type="Gene3D" id="2.20.110.10">
    <property type="entry name" value="Histone H3 K4-specific methyltransferase SET7/9 N-terminal domain"/>
    <property type="match status" value="2"/>
</dbReference>
<dbReference type="OrthoDB" id="659070at2"/>
<evidence type="ECO:0000313" key="3">
    <source>
        <dbReference type="EMBL" id="TSJ42365.1"/>
    </source>
</evidence>
<gene>
    <name evidence="3" type="ORF">FO442_11400</name>
</gene>
<feature type="compositionally biased region" description="Basic and acidic residues" evidence="1">
    <location>
        <begin position="436"/>
        <end position="448"/>
    </location>
</feature>
<evidence type="ECO:0000256" key="2">
    <source>
        <dbReference type="SAM" id="SignalP"/>
    </source>
</evidence>
<comment type="caution">
    <text evidence="3">The sequence shown here is derived from an EMBL/GenBank/DDBJ whole genome shotgun (WGS) entry which is preliminary data.</text>
</comment>
<accession>A0A556MR53</accession>
<dbReference type="AlphaFoldDB" id="A0A556MR53"/>
<dbReference type="Pfam" id="PF07661">
    <property type="entry name" value="MORN_2"/>
    <property type="match status" value="3"/>
</dbReference>
<dbReference type="SUPFAM" id="SSF82185">
    <property type="entry name" value="Histone H3 K4-specific methyltransferase SET7/9 N-terminal domain"/>
    <property type="match status" value="2"/>
</dbReference>
<feature type="compositionally biased region" description="Basic residues" evidence="1">
    <location>
        <begin position="425"/>
        <end position="435"/>
    </location>
</feature>
<name>A0A556MR53_9FLAO</name>
<proteinExistence type="predicted"/>
<feature type="signal peptide" evidence="2">
    <location>
        <begin position="1"/>
        <end position="17"/>
    </location>
</feature>
<organism evidence="3 4">
    <name type="scientific">Fluviicola chungangensis</name>
    <dbReference type="NCBI Taxonomy" id="2597671"/>
    <lineage>
        <taxon>Bacteria</taxon>
        <taxon>Pseudomonadati</taxon>
        <taxon>Bacteroidota</taxon>
        <taxon>Flavobacteriia</taxon>
        <taxon>Flavobacteriales</taxon>
        <taxon>Crocinitomicaceae</taxon>
        <taxon>Fluviicola</taxon>
    </lineage>
</organism>
<evidence type="ECO:0000313" key="4">
    <source>
        <dbReference type="Proteomes" id="UP000316008"/>
    </source>
</evidence>
<feature type="chain" id="PRO_5021734268" evidence="2">
    <location>
        <begin position="18"/>
        <end position="448"/>
    </location>
</feature>
<dbReference type="InterPro" id="IPR011652">
    <property type="entry name" value="MORN_2"/>
</dbReference>
<protein>
    <submittedName>
        <fullName evidence="3">Toxin-antitoxin system YwqK family antitoxin</fullName>
    </submittedName>
</protein>
<keyword evidence="4" id="KW-1185">Reference proteome</keyword>
<dbReference type="EMBL" id="VLPL01000005">
    <property type="protein sequence ID" value="TSJ42365.1"/>
    <property type="molecule type" value="Genomic_DNA"/>
</dbReference>
<dbReference type="Proteomes" id="UP000316008">
    <property type="component" value="Unassembled WGS sequence"/>
</dbReference>
<feature type="region of interest" description="Disordered" evidence="1">
    <location>
        <begin position="403"/>
        <end position="448"/>
    </location>
</feature>
<evidence type="ECO:0000256" key="1">
    <source>
        <dbReference type="SAM" id="MobiDB-lite"/>
    </source>
</evidence>
<sequence length="448" mass="50789">MRILIIVFCLFSLAVSAQPNFGVARKDSVPCYQKAADRAKQRYTEWECGKIAGVVDCNQKLEMSQDGKRVVTSSQKMPFSGVCETCHMNGILERRVTFVDGFTNGIDTTYYKSGCIMVIRSHVQGVENGHWTYFNDSTQIPAWEKTYSMGQFEGPQLTYNAKGDTIKYENYVDGVLNGPKITYDSKGVRNKQVNYVKGVLDGPFLVYNREGKIIEELNFKEGKKHGVQHYYYDDGKLLRTETWDMDSRNGEFKTLFYDQTLQSIENYKKVTAKPNQYVTAELYACPTKEVADALGQMLYDKKSKQQALDSLKDANIVVTQVRGEALSENAILKGNNLAKGVNRPIKSGKFYYIAVVSELKSMTKTEVREGLFEERFPDGKIKSRAIYKKDVLIEEHVFDEQGREIRTFGGTASSGKEDDAMPTSPKKKKEKKKKEPKPEETKPEKAGE</sequence>